<gene>
    <name evidence="2" type="ORF">GCM10009547_48300</name>
</gene>
<evidence type="ECO:0000313" key="3">
    <source>
        <dbReference type="Proteomes" id="UP001500957"/>
    </source>
</evidence>
<protein>
    <recommendedName>
        <fullName evidence="1">PD(D/E)XK endonuclease domain-containing protein</fullName>
    </recommendedName>
</protein>
<keyword evidence="3" id="KW-1185">Reference proteome</keyword>
<comment type="caution">
    <text evidence="2">The sequence shown here is derived from an EMBL/GenBank/DDBJ whole genome shotgun (WGS) entry which is preliminary data.</text>
</comment>
<feature type="domain" description="PD(D/E)XK endonuclease" evidence="1">
    <location>
        <begin position="171"/>
        <end position="257"/>
    </location>
</feature>
<accession>A0ABN1HDK6</accession>
<dbReference type="Proteomes" id="UP001500957">
    <property type="component" value="Unassembled WGS sequence"/>
</dbReference>
<name>A0ABN1HDK6_9ACTN</name>
<reference evidence="2 3" key="1">
    <citation type="journal article" date="2019" name="Int. J. Syst. Evol. Microbiol.">
        <title>The Global Catalogue of Microorganisms (GCM) 10K type strain sequencing project: providing services to taxonomists for standard genome sequencing and annotation.</title>
        <authorList>
            <consortium name="The Broad Institute Genomics Platform"/>
            <consortium name="The Broad Institute Genome Sequencing Center for Infectious Disease"/>
            <person name="Wu L."/>
            <person name="Ma J."/>
        </authorList>
    </citation>
    <scope>NUCLEOTIDE SEQUENCE [LARGE SCALE GENOMIC DNA]</scope>
    <source>
        <strain evidence="2 3">JCM 10671</strain>
    </source>
</reference>
<dbReference type="Gene3D" id="3.40.1350.10">
    <property type="match status" value="1"/>
</dbReference>
<dbReference type="InterPro" id="IPR021671">
    <property type="entry name" value="PD(D/E)XK_Endonuc"/>
</dbReference>
<dbReference type="InterPro" id="IPR011856">
    <property type="entry name" value="tRNA_endonuc-like_dom_sf"/>
</dbReference>
<evidence type="ECO:0000259" key="1">
    <source>
        <dbReference type="Pfam" id="PF11645"/>
    </source>
</evidence>
<dbReference type="Pfam" id="PF11645">
    <property type="entry name" value="PDDEXK_5"/>
    <property type="match status" value="1"/>
</dbReference>
<organism evidence="2 3">
    <name type="scientific">Sporichthya brevicatena</name>
    <dbReference type="NCBI Taxonomy" id="171442"/>
    <lineage>
        <taxon>Bacteria</taxon>
        <taxon>Bacillati</taxon>
        <taxon>Actinomycetota</taxon>
        <taxon>Actinomycetes</taxon>
        <taxon>Sporichthyales</taxon>
        <taxon>Sporichthyaceae</taxon>
        <taxon>Sporichthya</taxon>
    </lineage>
</organism>
<proteinExistence type="predicted"/>
<sequence length="287" mass="30786">MGPAAYPASVRNGVSEAPDRLLPTAQSAAGDAMARPRLYSEDALIRAVADARSWRAVLRALGVNATSGAMIRSVRAHADRLKLDYSHFRGHRGWSDADLQAAVACARDWSEVGARLGLVGGSSQSTLVRHATRLGLDVTRLGAPERGKPLELALSVNPDHLPRAGSMLAAAWFTLRGCDVAWPLEPCRYDLLVTMSGAVNRIQVKTTRLRAGQTWRISLSSSRKGVPTYDTDEIDYFFAIDGVLNFYLIPVAEVGGLHAIHLASYSAFRVEGLLPPPAPDHGPSAAA</sequence>
<dbReference type="EMBL" id="BAAAHE010000058">
    <property type="protein sequence ID" value="GAA0638293.1"/>
    <property type="molecule type" value="Genomic_DNA"/>
</dbReference>
<evidence type="ECO:0000313" key="2">
    <source>
        <dbReference type="EMBL" id="GAA0638293.1"/>
    </source>
</evidence>